<gene>
    <name evidence="2" type="ORF">C7959_101173</name>
</gene>
<dbReference type="PROSITE" id="PS51257">
    <property type="entry name" value="PROKAR_LIPOPROTEIN"/>
    <property type="match status" value="1"/>
</dbReference>
<dbReference type="AlphaFoldDB" id="A0A4R8HGB6"/>
<dbReference type="InterPro" id="IPR008969">
    <property type="entry name" value="CarboxyPept-like_regulatory"/>
</dbReference>
<evidence type="ECO:0000313" key="3">
    <source>
        <dbReference type="Proteomes" id="UP000295832"/>
    </source>
</evidence>
<dbReference type="RefSeq" id="WP_134114321.1">
    <property type="nucleotide sequence ID" value="NZ_SOEG01000001.1"/>
</dbReference>
<proteinExistence type="predicted"/>
<protein>
    <submittedName>
        <fullName evidence="2">TolB protein</fullName>
    </submittedName>
</protein>
<feature type="domain" description="Prolow-density lipoprotein receptor-related protein 1-like beta-propeller" evidence="1">
    <location>
        <begin position="113"/>
        <end position="320"/>
    </location>
</feature>
<dbReference type="Pfam" id="PF16472">
    <property type="entry name" value="DUF5050"/>
    <property type="match status" value="1"/>
</dbReference>
<dbReference type="EMBL" id="SOEG01000001">
    <property type="protein sequence ID" value="TDX59286.1"/>
    <property type="molecule type" value="Genomic_DNA"/>
</dbReference>
<dbReference type="Gene3D" id="2.120.10.30">
    <property type="entry name" value="TolB, C-terminal domain"/>
    <property type="match status" value="2"/>
</dbReference>
<evidence type="ECO:0000259" key="1">
    <source>
        <dbReference type="Pfam" id="PF16472"/>
    </source>
</evidence>
<dbReference type="PANTHER" id="PTHR36842">
    <property type="entry name" value="PROTEIN TOLB HOMOLOG"/>
    <property type="match status" value="1"/>
</dbReference>
<accession>A0A4R8HGB6</accession>
<dbReference type="PANTHER" id="PTHR36842:SF1">
    <property type="entry name" value="PROTEIN TOLB"/>
    <property type="match status" value="1"/>
</dbReference>
<dbReference type="Proteomes" id="UP000295832">
    <property type="component" value="Unassembled WGS sequence"/>
</dbReference>
<dbReference type="SUPFAM" id="SSF69304">
    <property type="entry name" value="Tricorn protease N-terminal domain"/>
    <property type="match status" value="1"/>
</dbReference>
<reference evidence="2 3" key="1">
    <citation type="submission" date="2019-03" db="EMBL/GenBank/DDBJ databases">
        <title>Subsurface microbial communities from deep shales in Ohio and West Virginia, USA.</title>
        <authorList>
            <person name="Wrighton K."/>
        </authorList>
    </citation>
    <scope>NUCLEOTIDE SEQUENCE [LARGE SCALE GENOMIC DNA]</scope>
    <source>
        <strain evidence="2 3">MSL 6dP</strain>
    </source>
</reference>
<dbReference type="InterPro" id="IPR011042">
    <property type="entry name" value="6-blade_b-propeller_TolB-like"/>
</dbReference>
<name>A0A4R8HGB6_9FIRM</name>
<dbReference type="STRING" id="926561.GCA_000379025_00873"/>
<dbReference type="SUPFAM" id="SSF49464">
    <property type="entry name" value="Carboxypeptidase regulatory domain-like"/>
    <property type="match status" value="1"/>
</dbReference>
<comment type="caution">
    <text evidence="2">The sequence shown here is derived from an EMBL/GenBank/DDBJ whole genome shotgun (WGS) entry which is preliminary data.</text>
</comment>
<dbReference type="Gene3D" id="2.60.40.1120">
    <property type="entry name" value="Carboxypeptidase-like, regulatory domain"/>
    <property type="match status" value="1"/>
</dbReference>
<organism evidence="2 3">
    <name type="scientific">Orenia marismortui</name>
    <dbReference type="NCBI Taxonomy" id="46469"/>
    <lineage>
        <taxon>Bacteria</taxon>
        <taxon>Bacillati</taxon>
        <taxon>Bacillota</taxon>
        <taxon>Clostridia</taxon>
        <taxon>Halanaerobiales</taxon>
        <taxon>Halobacteroidaceae</taxon>
        <taxon>Orenia</taxon>
    </lineage>
</organism>
<keyword evidence="3" id="KW-1185">Reference proteome</keyword>
<dbReference type="InterPro" id="IPR032485">
    <property type="entry name" value="LRP1-like_beta_prop"/>
</dbReference>
<sequence>MRRFMLLLLLLTLSLGMVGCNEDKFMNLRGSVQDRFTGEVLSGVQVEIANFLVESNANGYFILEDIPVIDDLKVEDRLIKVTAPGYRTYVQELSLEEGDKRVDIKLDTKERKEFIFVSDKDGHKNIYLSDIYGDNITQLTQDRGNNWAPNWSEERKKIIFLSDRNGHSNIYTMKADGSNLQQITYTTSNKEDPIWLNKDEIIFASDRDGDYELYQTNLSSSYLKKITDNNHYDGQVSYSSANNKLLYVSETTGEKKIHIMNQDGQGKMVLHTGFGKDSHPSWSADGRTILFTNQGDSISTIYRINPNGSGLKKVLDNKSKIYDYASYDHKGELILFVVEEDGAKSIKILSSQNKIESVLFEEDRDYDSPEWK</sequence>
<evidence type="ECO:0000313" key="2">
    <source>
        <dbReference type="EMBL" id="TDX59286.1"/>
    </source>
</evidence>